<comment type="caution">
    <text evidence="2">The sequence shown here is derived from an EMBL/GenBank/DDBJ whole genome shotgun (WGS) entry which is preliminary data.</text>
</comment>
<name>A0ABD1VY42_9LAMI</name>
<evidence type="ECO:0000313" key="4">
    <source>
        <dbReference type="Proteomes" id="UP001604336"/>
    </source>
</evidence>
<evidence type="ECO:0000256" key="1">
    <source>
        <dbReference type="SAM" id="MobiDB-lite"/>
    </source>
</evidence>
<dbReference type="EMBL" id="JBFOLK010000001">
    <property type="protein sequence ID" value="KAL2542324.1"/>
    <property type="molecule type" value="Genomic_DNA"/>
</dbReference>
<accession>A0ABD1VY42</accession>
<dbReference type="EMBL" id="JBFOLK010000001">
    <property type="protein sequence ID" value="KAL2542340.1"/>
    <property type="molecule type" value="Genomic_DNA"/>
</dbReference>
<protein>
    <submittedName>
        <fullName evidence="2">Uncharacterized protein</fullName>
    </submittedName>
</protein>
<reference evidence="2" key="2">
    <citation type="submission" date="2024-07" db="EMBL/GenBank/DDBJ databases">
        <title>Two chromosome-level genome assemblies of Korean endemic species Abeliophyllum distichum and Forsythia ovata (Oleaceae).</title>
        <authorList>
            <person name="Mun J.H."/>
        </authorList>
    </citation>
    <scope>NUCLEOTIDE SEQUENCE</scope>
    <source>
        <strain evidence="2">KNKB198505000391</strain>
        <tissue evidence="2">Leaf</tissue>
    </source>
</reference>
<sequence length="108" mass="12503">MVTTKKQLEDRAGAVEAQIEEMYGGMHGEMESIKDHLGQAAANQVEYNERGQGIQPESSTTPTQFRNLESGRERRCKPSIEPHWWEHRQRQLEMPVFTDDIRTGKINY</sequence>
<feature type="compositionally biased region" description="Polar residues" evidence="1">
    <location>
        <begin position="55"/>
        <end position="67"/>
    </location>
</feature>
<gene>
    <name evidence="2" type="ORF">Adt_03302</name>
    <name evidence="3" type="ORF">Adt_03318</name>
</gene>
<evidence type="ECO:0000313" key="2">
    <source>
        <dbReference type="EMBL" id="KAL2542324.1"/>
    </source>
</evidence>
<dbReference type="Proteomes" id="UP001604336">
    <property type="component" value="Unassembled WGS sequence"/>
</dbReference>
<organism evidence="2 4">
    <name type="scientific">Abeliophyllum distichum</name>
    <dbReference type="NCBI Taxonomy" id="126358"/>
    <lineage>
        <taxon>Eukaryota</taxon>
        <taxon>Viridiplantae</taxon>
        <taxon>Streptophyta</taxon>
        <taxon>Embryophyta</taxon>
        <taxon>Tracheophyta</taxon>
        <taxon>Spermatophyta</taxon>
        <taxon>Magnoliopsida</taxon>
        <taxon>eudicotyledons</taxon>
        <taxon>Gunneridae</taxon>
        <taxon>Pentapetalae</taxon>
        <taxon>asterids</taxon>
        <taxon>lamiids</taxon>
        <taxon>Lamiales</taxon>
        <taxon>Oleaceae</taxon>
        <taxon>Forsythieae</taxon>
        <taxon>Abeliophyllum</taxon>
    </lineage>
</organism>
<evidence type="ECO:0000313" key="3">
    <source>
        <dbReference type="EMBL" id="KAL2542340.1"/>
    </source>
</evidence>
<proteinExistence type="predicted"/>
<reference evidence="4" key="1">
    <citation type="submission" date="2024-07" db="EMBL/GenBank/DDBJ databases">
        <title>Two chromosome-level genome assemblies of Korean endemic species Abeliophyllum distichum and Forsythia ovata (Oleaceae).</title>
        <authorList>
            <person name="Jang H."/>
        </authorList>
    </citation>
    <scope>NUCLEOTIDE SEQUENCE [LARGE SCALE GENOMIC DNA]</scope>
</reference>
<dbReference type="AlphaFoldDB" id="A0ABD1VY42"/>
<feature type="region of interest" description="Disordered" evidence="1">
    <location>
        <begin position="49"/>
        <end position="74"/>
    </location>
</feature>
<keyword evidence="4" id="KW-1185">Reference proteome</keyword>